<dbReference type="InterPro" id="IPR014710">
    <property type="entry name" value="RmlC-like_jellyroll"/>
</dbReference>
<dbReference type="Pfam" id="PF05899">
    <property type="entry name" value="Cupin_3"/>
    <property type="match status" value="1"/>
</dbReference>
<dbReference type="InterPro" id="IPR011051">
    <property type="entry name" value="RmlC_Cupin_sf"/>
</dbReference>
<dbReference type="Gene3D" id="2.60.120.10">
    <property type="entry name" value="Jelly Rolls"/>
    <property type="match status" value="1"/>
</dbReference>
<dbReference type="SUPFAM" id="SSF51182">
    <property type="entry name" value="RmlC-like cupins"/>
    <property type="match status" value="1"/>
</dbReference>
<proteinExistence type="predicted"/>
<sequence length="116" mass="12781">MTIQLLTIAEGLGAHSTAPVAAEKRIAGNPHTETYHQFTNKAGNFHVGTWSSDAGSWHISYSEDEFCHILDGEAIITDEQGLQSRVKTGDNFVIPAGFKGTWETPEKVTKIYVIYE</sequence>
<dbReference type="STRING" id="1117647.M5M_03440"/>
<gene>
    <name evidence="2" type="ordered locus">M5M_03440</name>
</gene>
<dbReference type="HOGENOM" id="CLU_147448_1_1_6"/>
<protein>
    <submittedName>
        <fullName evidence="2">Cupin superfamily protein</fullName>
    </submittedName>
</protein>
<dbReference type="PANTHER" id="PTHR40943">
    <property type="entry name" value="CYTOPLASMIC PROTEIN-RELATED"/>
    <property type="match status" value="1"/>
</dbReference>
<feature type="domain" description="(S)-ureidoglycine aminohydrolase cupin" evidence="1">
    <location>
        <begin position="41"/>
        <end position="112"/>
    </location>
</feature>
<dbReference type="KEGG" id="saga:M5M_03440"/>
<organism evidence="2 3">
    <name type="scientific">Simiduia agarivorans (strain DSM 21679 / JCM 13881 / BCRC 17597 / SA1)</name>
    <dbReference type="NCBI Taxonomy" id="1117647"/>
    <lineage>
        <taxon>Bacteria</taxon>
        <taxon>Pseudomonadati</taxon>
        <taxon>Pseudomonadota</taxon>
        <taxon>Gammaproteobacteria</taxon>
        <taxon>Cellvibrionales</taxon>
        <taxon>Cellvibrionaceae</taxon>
        <taxon>Simiduia</taxon>
    </lineage>
</organism>
<reference evidence="2 3" key="1">
    <citation type="journal article" date="2013" name="Genome Announc.">
        <title>Complete genome sequence of Simiduia agarivorans SA1(T), a marine bacterium able to degrade a variety of polysaccharides.</title>
        <authorList>
            <person name="Lin S.Y."/>
            <person name="Shieh W.Y."/>
            <person name="Chen J.S."/>
            <person name="Tang S.L."/>
        </authorList>
    </citation>
    <scope>NUCLEOTIDE SEQUENCE [LARGE SCALE GENOMIC DNA]</scope>
    <source>
        <strain evidence="3">DSM 21679 / JCM 13881 / BCRC 17597 / SA1</strain>
    </source>
</reference>
<dbReference type="AlphaFoldDB" id="K4KVB8"/>
<evidence type="ECO:0000313" key="2">
    <source>
        <dbReference type="EMBL" id="AFU97897.1"/>
    </source>
</evidence>
<evidence type="ECO:0000313" key="3">
    <source>
        <dbReference type="Proteomes" id="UP000000466"/>
    </source>
</evidence>
<accession>K4KVB8</accession>
<dbReference type="CDD" id="cd02227">
    <property type="entry name" value="cupin_TM1112-like"/>
    <property type="match status" value="1"/>
</dbReference>
<dbReference type="RefSeq" id="WP_015046070.1">
    <property type="nucleotide sequence ID" value="NC_018868.3"/>
</dbReference>
<keyword evidence="3" id="KW-1185">Reference proteome</keyword>
<evidence type="ECO:0000259" key="1">
    <source>
        <dbReference type="Pfam" id="PF05899"/>
    </source>
</evidence>
<name>K4KVB8_SIMAS</name>
<dbReference type="InterPro" id="IPR008579">
    <property type="entry name" value="UGlyAH_Cupin_dom"/>
</dbReference>
<dbReference type="OrthoDB" id="9799053at2"/>
<dbReference type="Proteomes" id="UP000000466">
    <property type="component" value="Chromosome"/>
</dbReference>
<dbReference type="eggNOG" id="COG3450">
    <property type="taxonomic scope" value="Bacteria"/>
</dbReference>
<dbReference type="EMBL" id="CP003746">
    <property type="protein sequence ID" value="AFU97897.1"/>
    <property type="molecule type" value="Genomic_DNA"/>
</dbReference>
<dbReference type="PANTHER" id="PTHR40943:SF2">
    <property type="entry name" value="(S)-UREIDOGLYCINE AMINOHYDROLASE CUPIN DOMAIN-CONTAINING PROTEIN"/>
    <property type="match status" value="1"/>
</dbReference>